<dbReference type="InterPro" id="IPR011493">
    <property type="entry name" value="GLUG"/>
</dbReference>
<keyword evidence="7" id="KW-0701">S-layer</keyword>
<evidence type="ECO:0000313" key="17">
    <source>
        <dbReference type="EMBL" id="APE95688.1"/>
    </source>
</evidence>
<feature type="region of interest" description="Disordered" evidence="13">
    <location>
        <begin position="1259"/>
        <end position="1294"/>
    </location>
</feature>
<keyword evidence="6" id="KW-0964">Secreted</keyword>
<reference evidence="18" key="1">
    <citation type="submission" date="2016-08" db="EMBL/GenBank/DDBJ databases">
        <title>Discovery of first anaerobic lithoheterotrophic haloarchae widely represented in hypersaline habitats.</title>
        <authorList>
            <person name="Sorokin D.Y."/>
            <person name="Kublanov I.V."/>
            <person name="Roman P."/>
            <person name="Sinninghe Damste J.S."/>
            <person name="Golyshin P.N."/>
            <person name="Rojo D."/>
            <person name="Ciordia S."/>
            <person name="Mena Md.C."/>
            <person name="Ferrer M."/>
            <person name="Smedile F."/>
            <person name="Messina E."/>
            <person name="La Cono V."/>
            <person name="Yakimov M.M."/>
        </authorList>
    </citation>
    <scope>NUCLEOTIDE SEQUENCE [LARGE SCALE GENOMIC DNA]</scope>
    <source>
        <strain evidence="18">HSR6</strain>
    </source>
</reference>
<evidence type="ECO:0000256" key="10">
    <source>
        <dbReference type="ARBA" id="ARBA00022989"/>
    </source>
</evidence>
<evidence type="ECO:0000256" key="12">
    <source>
        <dbReference type="ARBA" id="ARBA00023180"/>
    </source>
</evidence>
<feature type="domain" description="GLUG" evidence="15">
    <location>
        <begin position="860"/>
        <end position="883"/>
    </location>
</feature>
<evidence type="ECO:0000256" key="1">
    <source>
        <dbReference type="ARBA" id="ARBA00004236"/>
    </source>
</evidence>
<keyword evidence="5" id="KW-0134">Cell wall</keyword>
<evidence type="ECO:0000256" key="4">
    <source>
        <dbReference type="ARBA" id="ARBA00022475"/>
    </source>
</evidence>
<dbReference type="Proteomes" id="UP000186165">
    <property type="component" value="Chromosome"/>
</dbReference>
<keyword evidence="10 14" id="KW-1133">Transmembrane helix</keyword>
<keyword evidence="12" id="KW-0325">Glycoprotein</keyword>
<proteinExistence type="inferred from homology"/>
<dbReference type="OrthoDB" id="242889at2157"/>
<dbReference type="NCBIfam" id="TIGR04126">
    <property type="entry name" value="PGF_CTERM"/>
    <property type="match status" value="1"/>
</dbReference>
<feature type="transmembrane region" description="Helical" evidence="14">
    <location>
        <begin position="1297"/>
        <end position="1314"/>
    </location>
</feature>
<comment type="subcellular location">
    <subcellularLocation>
        <location evidence="1">Cell membrane</location>
    </subcellularLocation>
    <subcellularLocation>
        <location evidence="2">Secreted</location>
        <location evidence="2">Cell wall</location>
        <location evidence="2">S-layer</location>
    </subcellularLocation>
</comment>
<feature type="compositionally biased region" description="Basic and acidic residues" evidence="13">
    <location>
        <begin position="1074"/>
        <end position="1084"/>
    </location>
</feature>
<dbReference type="NCBIfam" id="TIGR04207">
    <property type="entry name" value="halo_sig_pep"/>
    <property type="match status" value="1"/>
</dbReference>
<evidence type="ECO:0000259" key="16">
    <source>
        <dbReference type="Pfam" id="PF18204"/>
    </source>
</evidence>
<protein>
    <submittedName>
        <fullName evidence="17">GLUG domain protein</fullName>
    </submittedName>
</protein>
<feature type="domain" description="GLUG" evidence="15">
    <location>
        <begin position="760"/>
        <end position="788"/>
    </location>
</feature>
<dbReference type="GO" id="GO:0030115">
    <property type="term" value="C:S-layer"/>
    <property type="evidence" value="ECO:0007669"/>
    <property type="project" value="UniProtKB-SubCell"/>
</dbReference>
<dbReference type="InterPro" id="IPR026452">
    <property type="entry name" value="Surf_glycop_sig_pep"/>
</dbReference>
<evidence type="ECO:0000256" key="3">
    <source>
        <dbReference type="ARBA" id="ARBA00009327"/>
    </source>
</evidence>
<evidence type="ECO:0000313" key="18">
    <source>
        <dbReference type="Proteomes" id="UP000186165"/>
    </source>
</evidence>
<dbReference type="GeneID" id="30417765"/>
<dbReference type="KEGG" id="hhsr:HSR6_1241"/>
<evidence type="ECO:0000256" key="2">
    <source>
        <dbReference type="ARBA" id="ARBA00004237"/>
    </source>
</evidence>
<evidence type="ECO:0000256" key="8">
    <source>
        <dbReference type="ARBA" id="ARBA00022692"/>
    </source>
</evidence>
<dbReference type="EMBL" id="CP016804">
    <property type="protein sequence ID" value="APE95688.1"/>
    <property type="molecule type" value="Genomic_DNA"/>
</dbReference>
<evidence type="ECO:0000256" key="11">
    <source>
        <dbReference type="ARBA" id="ARBA00023136"/>
    </source>
</evidence>
<feature type="domain" description="GLUG" evidence="15">
    <location>
        <begin position="358"/>
        <end position="383"/>
    </location>
</feature>
<feature type="region of interest" description="Disordered" evidence="13">
    <location>
        <begin position="1065"/>
        <end position="1111"/>
    </location>
</feature>
<keyword evidence="4" id="KW-1003">Cell membrane</keyword>
<feature type="domain" description="PGF-CTERM archaeal protein-sorting signal" evidence="16">
    <location>
        <begin position="1295"/>
        <end position="1317"/>
    </location>
</feature>
<dbReference type="Pfam" id="PF18204">
    <property type="entry name" value="PGF-CTERM"/>
    <property type="match status" value="1"/>
</dbReference>
<dbReference type="RefSeq" id="WP_071933113.1">
    <property type="nucleotide sequence ID" value="NZ_CP016804.1"/>
</dbReference>
<sequence length="1317" mass="131922">MKLRAIFLSALMVVSIVASGIAFGAGIATASVGNEAPELYAGGNGTATNPYQIANWTHLNNTRENLDANFTLVNDLNESTDGYESVASGSANGGDGFAPIGNSSTPFTGTFDGDGTTISDLSITNPDADPTGLFGVVGTDGTVEYLTLVDATVTAGDGADGSMGESGGNSGGLVGKNTGMVRHTTVNASTVSGGDGGNSSSNYMGGTGGSAGGVTGVNAGTIQNSTANSVNVSAGEGGSGTSYPGSAGNSGGLVGDNSGTVSESRVTGTIGDSGFNTAIGGLVGSNDGTVTTSFVNISVSASGDYDAVGGLVGVSNGVVSRSSATGNVTGTSFHVGGLVGYNPNGVVTDSNATADVDGSQRVGGLVGLNQETVTDSYATGDVIGDSAVGGLIGSHQGTVNLSYATGSVNGSGDDVGGLVGHNNEATVNTSYATGSVNSGGKNVGGLVGRADGNYNDNVVAVSYATGSVNGSTNVGALVGKNHGGSGGTAYLNNTYAVGSVSGDSSVGGLVGLNVSDATVTDGYWDVKTTTQPSSAGSAVGLTTTKMTGRDALDAGNMDGLNPSTWDTHAVETAKGYVFPYPTLTVNSQIPAPNQTLYAAGDGSESNPYEIANWYHLNNTRENTGENFTLINNLNDSTDGYDMVANASANSDKGFEPIGSLSGTFDGNDKSMEDLTINRSGEDAVGLFGTVGGTVQDLNLDDVNIKGGNNTGGVVGYHGGPVTIKNVSVSGNVTGIKRVGGVVGDNNGRITNATSAANVSGATSVGGLVGRHSNFGEYTIENSTANGNVELNENATEKLTGDPFSFGGLVGYNDGGKINHSNATSDVIASDAGNVGGLIGLTSDGTVNHTYATGSVDAGDNVGGLIGLNMISSVTNSYAESEVNGSLQVAGLIGVNGGGLVNESYATGDVSATSDTAGGLIGLNTDWDSSTLHNATVTNTYATGNVSADGKNLGGLVGKNLVDKGGKSVVNKSYAVGEVDPDGSASGNVSGLIGANSGTVENAYWDTEKTGQDSSAGGTGLTTSEMIGANALDNMDALESPPWETVTESTAGADADGYPILTALDTEPQILTPEVKADTGDDGRSADSGGGDGELSTDYSIEDQTTDSTTGDGRLQVTINEYAIGDTLSVTTENVETGSLTVEQVDVSFDMGTNSPNEMTVQAGTEPPSGVPKYTDADQTDYVSVDVDGNLKDRVSGGSIMVRVAPDRMPDDPSAVEIYHAKEETWDLTERTYLGDRRYKIHTSSFSTFVVVVKDATKATTTATTTPTTTETVTPTSTQTVTPTTTETMTTTETSTPGFGTIVSLVSLLGAVLLARRR</sequence>
<evidence type="ECO:0000256" key="7">
    <source>
        <dbReference type="ARBA" id="ARBA00022601"/>
    </source>
</evidence>
<keyword evidence="9" id="KW-0732">Signal</keyword>
<feature type="region of interest" description="Disordered" evidence="13">
    <location>
        <begin position="233"/>
        <end position="252"/>
    </location>
</feature>
<dbReference type="Pfam" id="PF07581">
    <property type="entry name" value="Glug"/>
    <property type="match status" value="4"/>
</dbReference>
<gene>
    <name evidence="17" type="ORF">HSR6_1241</name>
</gene>
<evidence type="ECO:0000256" key="6">
    <source>
        <dbReference type="ARBA" id="ARBA00022525"/>
    </source>
</evidence>
<dbReference type="Gene3D" id="2.160.20.110">
    <property type="match status" value="3"/>
</dbReference>
<feature type="domain" description="GLUG" evidence="15">
    <location>
        <begin position="332"/>
        <end position="356"/>
    </location>
</feature>
<organism evidence="17 18">
    <name type="scientific">Halodesulfurarchaeum formicicum</name>
    <dbReference type="NCBI Taxonomy" id="1873524"/>
    <lineage>
        <taxon>Archaea</taxon>
        <taxon>Methanobacteriati</taxon>
        <taxon>Methanobacteriota</taxon>
        <taxon>Stenosarchaea group</taxon>
        <taxon>Halobacteria</taxon>
        <taxon>Halobacteriales</taxon>
        <taxon>Halobacteriaceae</taxon>
        <taxon>Halodesulfurarchaeum</taxon>
    </lineage>
</organism>
<dbReference type="InterPro" id="IPR026371">
    <property type="entry name" value="PGF_CTERM"/>
</dbReference>
<keyword evidence="11 14" id="KW-0472">Membrane</keyword>
<comment type="similarity">
    <text evidence="3">Belongs to the halobacterial S-layer protein family.</text>
</comment>
<dbReference type="GO" id="GO:0005886">
    <property type="term" value="C:plasma membrane"/>
    <property type="evidence" value="ECO:0007669"/>
    <property type="project" value="UniProtKB-SubCell"/>
</dbReference>
<evidence type="ECO:0000256" key="5">
    <source>
        <dbReference type="ARBA" id="ARBA00022512"/>
    </source>
</evidence>
<keyword evidence="8 14" id="KW-0812">Transmembrane</keyword>
<name>A0A1J1AD51_9EURY</name>
<accession>A0A1J1AD51</accession>
<evidence type="ECO:0000259" key="15">
    <source>
        <dbReference type="Pfam" id="PF07581"/>
    </source>
</evidence>
<evidence type="ECO:0000256" key="9">
    <source>
        <dbReference type="ARBA" id="ARBA00022729"/>
    </source>
</evidence>
<evidence type="ECO:0000256" key="13">
    <source>
        <dbReference type="SAM" id="MobiDB-lite"/>
    </source>
</evidence>
<evidence type="ECO:0000256" key="14">
    <source>
        <dbReference type="SAM" id="Phobius"/>
    </source>
</evidence>
<keyword evidence="18" id="KW-1185">Reference proteome</keyword>